<feature type="non-terminal residue" evidence="1">
    <location>
        <position position="1"/>
    </location>
</feature>
<dbReference type="PANTHER" id="PTHR40050">
    <property type="entry name" value="INNER SPORE COAT PROTEIN H"/>
    <property type="match status" value="1"/>
</dbReference>
<dbReference type="EMBL" id="UINC01228809">
    <property type="protein sequence ID" value="SVE60282.1"/>
    <property type="molecule type" value="Genomic_DNA"/>
</dbReference>
<organism evidence="1">
    <name type="scientific">marine metagenome</name>
    <dbReference type="NCBI Taxonomy" id="408172"/>
    <lineage>
        <taxon>unclassified sequences</taxon>
        <taxon>metagenomes</taxon>
        <taxon>ecological metagenomes</taxon>
    </lineage>
</organism>
<reference evidence="1" key="1">
    <citation type="submission" date="2018-05" db="EMBL/GenBank/DDBJ databases">
        <authorList>
            <person name="Lanie J.A."/>
            <person name="Ng W.-L."/>
            <person name="Kazmierczak K.M."/>
            <person name="Andrzejewski T.M."/>
            <person name="Davidsen T.M."/>
            <person name="Wayne K.J."/>
            <person name="Tettelin H."/>
            <person name="Glass J.I."/>
            <person name="Rusch D."/>
            <person name="Podicherti R."/>
            <person name="Tsui H.-C.T."/>
            <person name="Winkler M.E."/>
        </authorList>
    </citation>
    <scope>NUCLEOTIDE SEQUENCE</scope>
</reference>
<dbReference type="PANTHER" id="PTHR40050:SF1">
    <property type="entry name" value="INNER SPORE COAT PROTEIN H"/>
    <property type="match status" value="1"/>
</dbReference>
<accession>A0A383ETM6</accession>
<evidence type="ECO:0000313" key="1">
    <source>
        <dbReference type="EMBL" id="SVE60282.1"/>
    </source>
</evidence>
<evidence type="ECO:0008006" key="2">
    <source>
        <dbReference type="Google" id="ProtNLM"/>
    </source>
</evidence>
<sequence length="229" mass="26385">FNNNQQDISLMSQAMGYALYNAAGSPAPRCGYARITVNGKNLGVYSHVESMRKPLLKRGFGDDRGTLYEGTVVDFFEGWDQAFEKKTGKDRLGREKINELIDVLEQNDLVDVEQAIGQLVDLDSFNTFWAVEGLIGFWDGYTANNNNFFVYFNPQTEKFHFLPWGLDCGFEKYSQLPGISRRAPLSVKTKGRVAYRLYQVESCRKRYEQTLRQILNMHWNEKEMIAETE</sequence>
<dbReference type="InterPro" id="IPR014867">
    <property type="entry name" value="Spore_coat_CotH_CotH2/3/7"/>
</dbReference>
<feature type="non-terminal residue" evidence="1">
    <location>
        <position position="229"/>
    </location>
</feature>
<name>A0A383ETM6_9ZZZZ</name>
<proteinExistence type="predicted"/>
<protein>
    <recommendedName>
        <fullName evidence="2">Cellulosomal protein</fullName>
    </recommendedName>
</protein>
<dbReference type="AlphaFoldDB" id="A0A383ETM6"/>
<dbReference type="Pfam" id="PF08757">
    <property type="entry name" value="CotH"/>
    <property type="match status" value="1"/>
</dbReference>
<gene>
    <name evidence="1" type="ORF">METZ01_LOCUS513136</name>
</gene>